<feature type="compositionally biased region" description="Gly residues" evidence="1">
    <location>
        <begin position="50"/>
        <end position="65"/>
    </location>
</feature>
<evidence type="ECO:0000256" key="1">
    <source>
        <dbReference type="SAM" id="MobiDB-lite"/>
    </source>
</evidence>
<sequence>MARRRRPSDGGRRRASRGWRRGPNDGGGGRPSGGGGVRPGGQGRRWCPAGGQGGGRPAGGQGRNAGGRRVGRWRCAGERRRGEDRVRHVAPGVHEELVVGEEVEPSHGDNILVGGEPLAQWRGAVLAAQAAILALLQ</sequence>
<dbReference type="EMBL" id="CM016559">
    <property type="protein sequence ID" value="TKW02464.1"/>
    <property type="molecule type" value="Genomic_DNA"/>
</dbReference>
<evidence type="ECO:0000313" key="2">
    <source>
        <dbReference type="EMBL" id="TKW02464.1"/>
    </source>
</evidence>
<organism evidence="2 3">
    <name type="scientific">Setaria viridis</name>
    <name type="common">Green bristlegrass</name>
    <name type="synonym">Setaria italica subsp. viridis</name>
    <dbReference type="NCBI Taxonomy" id="4556"/>
    <lineage>
        <taxon>Eukaryota</taxon>
        <taxon>Viridiplantae</taxon>
        <taxon>Streptophyta</taxon>
        <taxon>Embryophyta</taxon>
        <taxon>Tracheophyta</taxon>
        <taxon>Spermatophyta</taxon>
        <taxon>Magnoliopsida</taxon>
        <taxon>Liliopsida</taxon>
        <taxon>Poales</taxon>
        <taxon>Poaceae</taxon>
        <taxon>PACMAD clade</taxon>
        <taxon>Panicoideae</taxon>
        <taxon>Panicodae</taxon>
        <taxon>Paniceae</taxon>
        <taxon>Cenchrinae</taxon>
        <taxon>Setaria</taxon>
    </lineage>
</organism>
<name>A0A4U6TMG9_SETVI</name>
<protein>
    <submittedName>
        <fullName evidence="2">Uncharacterized protein</fullName>
    </submittedName>
</protein>
<accession>A0A4U6TMG9</accession>
<dbReference type="Gramene" id="TKW02464">
    <property type="protein sequence ID" value="TKW02464"/>
    <property type="gene ID" value="SEVIR_8G246600v2"/>
</dbReference>
<proteinExistence type="predicted"/>
<reference evidence="2" key="1">
    <citation type="submission" date="2019-03" db="EMBL/GenBank/DDBJ databases">
        <title>WGS assembly of Setaria viridis.</title>
        <authorList>
            <person name="Huang P."/>
            <person name="Jenkins J."/>
            <person name="Grimwood J."/>
            <person name="Barry K."/>
            <person name="Healey A."/>
            <person name="Mamidi S."/>
            <person name="Sreedasyam A."/>
            <person name="Shu S."/>
            <person name="Feldman M."/>
            <person name="Wu J."/>
            <person name="Yu Y."/>
            <person name="Chen C."/>
            <person name="Johnson J."/>
            <person name="Rokhsar D."/>
            <person name="Baxter I."/>
            <person name="Schmutz J."/>
            <person name="Brutnell T."/>
            <person name="Kellogg E."/>
        </authorList>
    </citation>
    <scope>NUCLEOTIDE SEQUENCE [LARGE SCALE GENOMIC DNA]</scope>
</reference>
<keyword evidence="3" id="KW-1185">Reference proteome</keyword>
<gene>
    <name evidence="2" type="ORF">SEVIR_8G246600v2</name>
</gene>
<feature type="region of interest" description="Disordered" evidence="1">
    <location>
        <begin position="1"/>
        <end position="71"/>
    </location>
</feature>
<evidence type="ECO:0000313" key="3">
    <source>
        <dbReference type="Proteomes" id="UP000298652"/>
    </source>
</evidence>
<dbReference type="AlphaFoldDB" id="A0A4U6TMG9"/>
<feature type="compositionally biased region" description="Gly residues" evidence="1">
    <location>
        <begin position="24"/>
        <end position="43"/>
    </location>
</feature>
<dbReference type="Proteomes" id="UP000298652">
    <property type="component" value="Chromosome 8"/>
</dbReference>